<organism evidence="2 3">
    <name type="scientific">Noviherbaspirillum autotrophicum</name>
    <dbReference type="NCBI Taxonomy" id="709839"/>
    <lineage>
        <taxon>Bacteria</taxon>
        <taxon>Pseudomonadati</taxon>
        <taxon>Pseudomonadota</taxon>
        <taxon>Betaproteobacteria</taxon>
        <taxon>Burkholderiales</taxon>
        <taxon>Oxalobacteraceae</taxon>
        <taxon>Noviherbaspirillum</taxon>
    </lineage>
</organism>
<name>A0A0C2BYM0_9BURK</name>
<gene>
    <name evidence="2" type="ORF">TSA66_23475</name>
</gene>
<feature type="transmembrane region" description="Helical" evidence="1">
    <location>
        <begin position="115"/>
        <end position="136"/>
    </location>
</feature>
<evidence type="ECO:0000313" key="2">
    <source>
        <dbReference type="EMBL" id="KIF83126.1"/>
    </source>
</evidence>
<dbReference type="STRING" id="709839.TSA66_23475"/>
<evidence type="ECO:0000256" key="1">
    <source>
        <dbReference type="SAM" id="Phobius"/>
    </source>
</evidence>
<dbReference type="EMBL" id="JWJG01000028">
    <property type="protein sequence ID" value="KIF83126.1"/>
    <property type="molecule type" value="Genomic_DNA"/>
</dbReference>
<feature type="transmembrane region" description="Helical" evidence="1">
    <location>
        <begin position="63"/>
        <end position="84"/>
    </location>
</feature>
<reference evidence="2 3" key="1">
    <citation type="submission" date="2014-12" db="EMBL/GenBank/DDBJ databases">
        <title>Denitrispirillum autotrophicum gen. nov., sp. nov., Denitrifying, Facultatively Autotrophic Bacteria Isolated from Rice Paddy Soil.</title>
        <authorList>
            <person name="Ishii S."/>
            <person name="Ashida N."/>
            <person name="Ohno H."/>
            <person name="Otsuka S."/>
            <person name="Yokota A."/>
            <person name="Senoo K."/>
        </authorList>
    </citation>
    <scope>NUCLEOTIDE SEQUENCE [LARGE SCALE GENOMIC DNA]</scope>
    <source>
        <strain evidence="2 3">TSA66</strain>
    </source>
</reference>
<proteinExistence type="predicted"/>
<protein>
    <submittedName>
        <fullName evidence="2">Uncharacterized protein</fullName>
    </submittedName>
</protein>
<keyword evidence="1" id="KW-0472">Membrane</keyword>
<keyword evidence="1" id="KW-0812">Transmembrane</keyword>
<comment type="caution">
    <text evidence="2">The sequence shown here is derived from an EMBL/GenBank/DDBJ whole genome shotgun (WGS) entry which is preliminary data.</text>
</comment>
<dbReference type="Proteomes" id="UP000031572">
    <property type="component" value="Unassembled WGS sequence"/>
</dbReference>
<dbReference type="AlphaFoldDB" id="A0A0C2BYM0"/>
<accession>A0A0C2BYM0</accession>
<sequence length="148" mass="15832">MHNGSRPCIAARVVLLNVMVNPIQSIAIVVAFFFAYVVPMVALFALGGIGASGSDSGSYSATWLSFLLVTSYVICPVVGGYLAARLAKQKTYIHALLVSVIAGITIGLMHEEFSALSTLMWISIFSGGGIVGAWIYERLLARRSENVF</sequence>
<keyword evidence="3" id="KW-1185">Reference proteome</keyword>
<feature type="transmembrane region" description="Helical" evidence="1">
    <location>
        <begin position="91"/>
        <end position="109"/>
    </location>
</feature>
<feature type="transmembrane region" description="Helical" evidence="1">
    <location>
        <begin position="26"/>
        <end position="51"/>
    </location>
</feature>
<keyword evidence="1" id="KW-1133">Transmembrane helix</keyword>
<evidence type="ECO:0000313" key="3">
    <source>
        <dbReference type="Proteomes" id="UP000031572"/>
    </source>
</evidence>